<evidence type="ECO:0000259" key="5">
    <source>
        <dbReference type="Pfam" id="PF14905"/>
    </source>
</evidence>
<dbReference type="GO" id="GO:0009279">
    <property type="term" value="C:cell outer membrane"/>
    <property type="evidence" value="ECO:0007669"/>
    <property type="project" value="UniProtKB-SubCell"/>
</dbReference>
<feature type="chain" id="PRO_5010985938" description="Outer membrane protein beta-barrel domain-containing protein" evidence="4">
    <location>
        <begin position="20"/>
        <end position="927"/>
    </location>
</feature>
<keyword evidence="4" id="KW-0732">Signal</keyword>
<dbReference type="SUPFAM" id="SSF49464">
    <property type="entry name" value="Carboxypeptidase regulatory domain-like"/>
    <property type="match status" value="1"/>
</dbReference>
<dbReference type="Gene3D" id="2.40.170.20">
    <property type="entry name" value="TonB-dependent receptor, beta-barrel domain"/>
    <property type="match status" value="1"/>
</dbReference>
<keyword evidence="2" id="KW-0472">Membrane</keyword>
<evidence type="ECO:0000256" key="1">
    <source>
        <dbReference type="ARBA" id="ARBA00004442"/>
    </source>
</evidence>
<sequence>MKSLLSALLLLVAVVQAFAQTPAIFGTVQSNSDKTPLPGANVVLSRTTDSFQTATVTDTEGRFRFERVAKGQYKVEINYLGFEKFSRSFQVQDGPVNLGALQLQDASTAIKEVQIVGRAPLGEQKGDTSQFNAKAFKTAPDASAEDLVTKMPGVTIQDGKVQAQGEDVKQVMIDGKRYTGEDVSSAMRNISSDMVESVQVFDGQSDRAAFSGFDDGNRVKTINFITKKEARQGYTGKASAGYGTDERYMVGAALNYFNNSRRITVTGLTNNINMFDFSVGETPGGGMRGRRGGWGRSNPTGIINTNTFSLNYNDMWGKKVEVSGNYTYSNRDIVNDQYVFRDYVNSDTTYVENSNNRSKEDNHRFNFRLQYNMNENNRLLVTPSITLQQSNDFVQRYANTVAGADTLTRSLNSTAADKTTLNISNNILYSHRFGDSGRILTADLNTSYSSTDGDTYQLQNTDNLVNPARDLYRNQYVSQDNDNFAWSGNLDYSQRLGENSRLQLEYNIGNQNNDADRRTYDFVESTGTFADLIAPLSNTFQSDYLSQRVGPSYQYKTENTSLQFGARYQYATLESDNEYPKPYSLKRSFSNVLPSLEYEYKFSRSQNLRINFRTNTDVPSVGQLQQVLDISNPLQLATGNPDLNQAYQNRLNLRYRNFNAETNRVFFMGVFGTMTQNYIANSVYTNGTVPVALPEGYELQPGARFSRPVNLDGYWSVRSFMNYGQPLNFISSNFNVFAGVGYTRIPGMINDQVNYANTTNFGGGLNISSNISEKVDFNVSTHSNYNIVDNTRNQAGNQSNNYFTQSTSLRYNWTLWKGLVYRTELNHQYNGGLSAGVDKSFLLWNMSIGKKVFKNQQGEISLSVNDLLQQNVSIQRNIASDYVEDVQSSVLQRFFMLTFSYNLRKFNGGEAPATEEQRGNWGGPRRN</sequence>
<protein>
    <recommendedName>
        <fullName evidence="5">Outer membrane protein beta-barrel domain-containing protein</fullName>
    </recommendedName>
</protein>
<evidence type="ECO:0000313" key="6">
    <source>
        <dbReference type="EMBL" id="ARS35037.1"/>
    </source>
</evidence>
<evidence type="ECO:0000256" key="2">
    <source>
        <dbReference type="ARBA" id="ARBA00023136"/>
    </source>
</evidence>
<dbReference type="InterPro" id="IPR008969">
    <property type="entry name" value="CarboxyPept-like_regulatory"/>
</dbReference>
<feature type="signal peptide" evidence="4">
    <location>
        <begin position="1"/>
        <end position="19"/>
    </location>
</feature>
<gene>
    <name evidence="6" type="ORF">CA264_06040</name>
</gene>
<name>A0A1X9YQ90_9BACT</name>
<dbReference type="AlphaFoldDB" id="A0A1X9YQ90"/>
<reference evidence="7" key="1">
    <citation type="submission" date="2017-05" db="EMBL/GenBank/DDBJ databases">
        <authorList>
            <person name="Ray J."/>
            <person name="Price M."/>
            <person name="Deutschbauer A."/>
        </authorList>
    </citation>
    <scope>NUCLEOTIDE SEQUENCE [LARGE SCALE GENOMIC DNA]</scope>
    <source>
        <strain evidence="7">DSM 19842</strain>
    </source>
</reference>
<dbReference type="KEGG" id="pact:CA264_06040"/>
<comment type="subcellular location">
    <subcellularLocation>
        <location evidence="1">Cell outer membrane</location>
    </subcellularLocation>
</comment>
<dbReference type="Pfam" id="PF13620">
    <property type="entry name" value="CarboxypepD_reg"/>
    <property type="match status" value="1"/>
</dbReference>
<keyword evidence="3" id="KW-0998">Cell outer membrane</keyword>
<dbReference type="InterPro" id="IPR037066">
    <property type="entry name" value="Plug_dom_sf"/>
</dbReference>
<keyword evidence="7" id="KW-1185">Reference proteome</keyword>
<dbReference type="Gene3D" id="2.170.130.10">
    <property type="entry name" value="TonB-dependent receptor, plug domain"/>
    <property type="match status" value="1"/>
</dbReference>
<feature type="domain" description="Outer membrane protein beta-barrel" evidence="5">
    <location>
        <begin position="431"/>
        <end position="901"/>
    </location>
</feature>
<dbReference type="RefSeq" id="WP_025605487.1">
    <property type="nucleotide sequence ID" value="NZ_CP021235.1"/>
</dbReference>
<dbReference type="InterPro" id="IPR036942">
    <property type="entry name" value="Beta-barrel_TonB_sf"/>
</dbReference>
<dbReference type="STRING" id="709015.GCA_000472485_01208"/>
<dbReference type="OrthoDB" id="1682379at2"/>
<dbReference type="Gene3D" id="2.60.40.1120">
    <property type="entry name" value="Carboxypeptidase-like, regulatory domain"/>
    <property type="match status" value="1"/>
</dbReference>
<proteinExistence type="predicted"/>
<dbReference type="InterPro" id="IPR041700">
    <property type="entry name" value="OMP_b-brl_3"/>
</dbReference>
<evidence type="ECO:0000256" key="4">
    <source>
        <dbReference type="SAM" id="SignalP"/>
    </source>
</evidence>
<accession>A0A1X9YQ90</accession>
<dbReference type="Proteomes" id="UP000266292">
    <property type="component" value="Chromosome"/>
</dbReference>
<evidence type="ECO:0000313" key="7">
    <source>
        <dbReference type="Proteomes" id="UP000266292"/>
    </source>
</evidence>
<evidence type="ECO:0000256" key="3">
    <source>
        <dbReference type="ARBA" id="ARBA00023237"/>
    </source>
</evidence>
<organism evidence="6 7">
    <name type="scientific">Pontibacter actiniarum</name>
    <dbReference type="NCBI Taxonomy" id="323450"/>
    <lineage>
        <taxon>Bacteria</taxon>
        <taxon>Pseudomonadati</taxon>
        <taxon>Bacteroidota</taxon>
        <taxon>Cytophagia</taxon>
        <taxon>Cytophagales</taxon>
        <taxon>Hymenobacteraceae</taxon>
        <taxon>Pontibacter</taxon>
    </lineage>
</organism>
<dbReference type="EMBL" id="CP021235">
    <property type="protein sequence ID" value="ARS35037.1"/>
    <property type="molecule type" value="Genomic_DNA"/>
</dbReference>
<dbReference type="Pfam" id="PF14905">
    <property type="entry name" value="OMP_b-brl_3"/>
    <property type="match status" value="1"/>
</dbReference>
<dbReference type="SUPFAM" id="SSF56935">
    <property type="entry name" value="Porins"/>
    <property type="match status" value="1"/>
</dbReference>